<proteinExistence type="predicted"/>
<keyword evidence="2" id="KW-1185">Reference proteome</keyword>
<dbReference type="HOGENOM" id="CLU_2386150_0_0_1"/>
<dbReference type="EMBL" id="KE721353">
    <property type="protein sequence ID" value="ERF70058.1"/>
    <property type="molecule type" value="Genomic_DNA"/>
</dbReference>
<organism evidence="1 2">
    <name type="scientific">Endocarpon pusillum (strain Z07020 / HMAS-L-300199)</name>
    <name type="common">Lichen-forming fungus</name>
    <dbReference type="NCBI Taxonomy" id="1263415"/>
    <lineage>
        <taxon>Eukaryota</taxon>
        <taxon>Fungi</taxon>
        <taxon>Dikarya</taxon>
        <taxon>Ascomycota</taxon>
        <taxon>Pezizomycotina</taxon>
        <taxon>Eurotiomycetes</taxon>
        <taxon>Chaetothyriomycetidae</taxon>
        <taxon>Verrucariales</taxon>
        <taxon>Verrucariaceae</taxon>
        <taxon>Endocarpon</taxon>
    </lineage>
</organism>
<dbReference type="GeneID" id="19235308"/>
<name>U1GDA7_ENDPU</name>
<evidence type="ECO:0000313" key="2">
    <source>
        <dbReference type="Proteomes" id="UP000019373"/>
    </source>
</evidence>
<dbReference type="Proteomes" id="UP000019373">
    <property type="component" value="Unassembled WGS sequence"/>
</dbReference>
<dbReference type="OrthoDB" id="10416015at2759"/>
<protein>
    <submittedName>
        <fullName evidence="1">Uncharacterized protein</fullName>
    </submittedName>
</protein>
<dbReference type="AlphaFoldDB" id="U1GDA7"/>
<evidence type="ECO:0000313" key="1">
    <source>
        <dbReference type="EMBL" id="ERF70058.1"/>
    </source>
</evidence>
<reference evidence="2" key="1">
    <citation type="journal article" date="2014" name="BMC Genomics">
        <title>Genome characteristics reveal the impact of lichenization on lichen-forming fungus Endocarpon pusillum Hedwig (Verrucariales, Ascomycota).</title>
        <authorList>
            <person name="Wang Y.-Y."/>
            <person name="Liu B."/>
            <person name="Zhang X.-Y."/>
            <person name="Zhou Q.-M."/>
            <person name="Zhang T."/>
            <person name="Li H."/>
            <person name="Yu Y.-F."/>
            <person name="Zhang X.-L."/>
            <person name="Hao X.-Y."/>
            <person name="Wang M."/>
            <person name="Wang L."/>
            <person name="Wei J.-C."/>
        </authorList>
    </citation>
    <scope>NUCLEOTIDE SEQUENCE [LARGE SCALE GENOMIC DNA]</scope>
    <source>
        <strain evidence="2">Z07020 / HMAS-L-300199</strain>
    </source>
</reference>
<gene>
    <name evidence="1" type="ORF">EPUS_00245</name>
</gene>
<sequence>MAMVMAVVMDDDDIDATRVNVNDESDVQGKYRISVSNDKGILRRRHRSVSGCEIPTPTPPTPPQLMGEVGYYQLIINVSHIEENSVHLSMFIAS</sequence>
<dbReference type="RefSeq" id="XP_007804093.1">
    <property type="nucleotide sequence ID" value="XM_007805902.1"/>
</dbReference>
<accession>U1GDA7</accession>